<keyword evidence="1" id="KW-0812">Transmembrane</keyword>
<proteinExistence type="predicted"/>
<dbReference type="RefSeq" id="XP_012180805.1">
    <property type="nucleotide sequence ID" value="XM_012325415.1"/>
</dbReference>
<protein>
    <submittedName>
        <fullName evidence="2">Uncharacterized protein</fullName>
    </submittedName>
</protein>
<evidence type="ECO:0000313" key="2">
    <source>
        <dbReference type="EMBL" id="CCM01522.1"/>
    </source>
</evidence>
<gene>
    <name evidence="2" type="ORF">FIBRA_03578</name>
</gene>
<dbReference type="HOGENOM" id="CLU_778527_0_0_1"/>
<dbReference type="GeneID" id="24096433"/>
<reference evidence="2 3" key="1">
    <citation type="journal article" date="2012" name="Appl. Environ. Microbiol.">
        <title>Short-read sequencing for genomic analysis of the brown rot fungus Fibroporia radiculosa.</title>
        <authorList>
            <person name="Tang J.D."/>
            <person name="Perkins A.D."/>
            <person name="Sonstegard T.S."/>
            <person name="Schroeder S.G."/>
            <person name="Burgess S.C."/>
            <person name="Diehl S.V."/>
        </authorList>
    </citation>
    <scope>NUCLEOTIDE SEQUENCE [LARGE SCALE GENOMIC DNA]</scope>
    <source>
        <strain evidence="2 3">TFFH 294</strain>
    </source>
</reference>
<name>J4HW25_9APHY</name>
<organism evidence="2 3">
    <name type="scientific">Fibroporia radiculosa</name>
    <dbReference type="NCBI Taxonomy" id="599839"/>
    <lineage>
        <taxon>Eukaryota</taxon>
        <taxon>Fungi</taxon>
        <taxon>Dikarya</taxon>
        <taxon>Basidiomycota</taxon>
        <taxon>Agaricomycotina</taxon>
        <taxon>Agaricomycetes</taxon>
        <taxon>Polyporales</taxon>
        <taxon>Fibroporiaceae</taxon>
        <taxon>Fibroporia</taxon>
    </lineage>
</organism>
<dbReference type="InParanoid" id="J4HW25"/>
<dbReference type="Proteomes" id="UP000006352">
    <property type="component" value="Unassembled WGS sequence"/>
</dbReference>
<sequence length="356" mass="41658">MAPSYSHLDRPEESPRRPFVRNLDNKFDARVSLFVGVCYYLFPLRKARSLTTAWALEMETVYYDEWQEFWEEAKEQYAIFFYRQLQVFWRTPLEIMEEIYHRSWNYCWWPLIPTTRPYLPDARFFPAPGHVRVYWQRSVQEVLGKPTTPQSFGCGPESTRIPQLGVFVDMPLGHEGELDIGKLMRMWNLDNIFFIDMSRKTLFEPGDSKVMSYLAVQTLLHPYNGIPVLRAVEVPTRQSLHARVRRTELLEKGSLRPLQWFDTARVSVMWTYLTIYDYYHWNPCRNFRGTPEGYVVLIFNMLLIALVFAIAIQVASLEAVQTTLALLGVALLNAAVGVCVLLCRTYEVLSKLRSLL</sequence>
<evidence type="ECO:0000313" key="3">
    <source>
        <dbReference type="Proteomes" id="UP000006352"/>
    </source>
</evidence>
<feature type="transmembrane region" description="Helical" evidence="1">
    <location>
        <begin position="323"/>
        <end position="343"/>
    </location>
</feature>
<accession>J4HW25</accession>
<keyword evidence="1" id="KW-1133">Transmembrane helix</keyword>
<keyword evidence="1" id="KW-0472">Membrane</keyword>
<dbReference type="EMBL" id="HE797037">
    <property type="protein sequence ID" value="CCM01522.1"/>
    <property type="molecule type" value="Genomic_DNA"/>
</dbReference>
<feature type="transmembrane region" description="Helical" evidence="1">
    <location>
        <begin position="294"/>
        <end position="317"/>
    </location>
</feature>
<evidence type="ECO:0000256" key="1">
    <source>
        <dbReference type="SAM" id="Phobius"/>
    </source>
</evidence>
<dbReference type="AlphaFoldDB" id="J4HW25"/>
<keyword evidence="3" id="KW-1185">Reference proteome</keyword>
<dbReference type="OrthoDB" id="2747423at2759"/>